<evidence type="ECO:0000313" key="2">
    <source>
        <dbReference type="EMBL" id="KAF1847224.1"/>
    </source>
</evidence>
<reference evidence="2" key="1">
    <citation type="submission" date="2020-01" db="EMBL/GenBank/DDBJ databases">
        <authorList>
            <consortium name="DOE Joint Genome Institute"/>
            <person name="Haridas S."/>
            <person name="Albert R."/>
            <person name="Binder M."/>
            <person name="Bloem J."/>
            <person name="Labutti K."/>
            <person name="Salamov A."/>
            <person name="Andreopoulos B."/>
            <person name="Baker S.E."/>
            <person name="Barry K."/>
            <person name="Bills G."/>
            <person name="Bluhm B.H."/>
            <person name="Cannon C."/>
            <person name="Castanera R."/>
            <person name="Culley D.E."/>
            <person name="Daum C."/>
            <person name="Ezra D."/>
            <person name="Gonzalez J.B."/>
            <person name="Henrissat B."/>
            <person name="Kuo A."/>
            <person name="Liang C."/>
            <person name="Lipzen A."/>
            <person name="Lutzoni F."/>
            <person name="Magnuson J."/>
            <person name="Mondo S."/>
            <person name="Nolan M."/>
            <person name="Ohm R."/>
            <person name="Pangilinan J."/>
            <person name="Park H.-J."/>
            <person name="Ramirez L."/>
            <person name="Alfaro M."/>
            <person name="Sun H."/>
            <person name="Tritt A."/>
            <person name="Yoshinaga Y."/>
            <person name="Zwiers L.-H."/>
            <person name="Turgeon B.G."/>
            <person name="Goodwin S.B."/>
            <person name="Spatafora J.W."/>
            <person name="Crous P.W."/>
            <person name="Grigoriev I.V."/>
        </authorList>
    </citation>
    <scope>NUCLEOTIDE SEQUENCE</scope>
    <source>
        <strain evidence="2">CBS 394.84</strain>
    </source>
</reference>
<feature type="signal peptide" evidence="1">
    <location>
        <begin position="1"/>
        <end position="32"/>
    </location>
</feature>
<accession>A0A9P4GL69</accession>
<keyword evidence="3" id="KW-1185">Reference proteome</keyword>
<gene>
    <name evidence="2" type="ORF">K460DRAFT_55619</name>
</gene>
<feature type="chain" id="PRO_5040162293" description="Secreted protein" evidence="1">
    <location>
        <begin position="33"/>
        <end position="82"/>
    </location>
</feature>
<sequence length="82" mass="9069">MGCRRWGGLACFQCSGAIRNLVLLNAVLEARGQTFKNGYLHIWQGSTGRGRWASCHERAFAPIKRAESLVECSGFLVVVSRL</sequence>
<dbReference type="RefSeq" id="XP_040789787.1">
    <property type="nucleotide sequence ID" value="XM_040938515.1"/>
</dbReference>
<evidence type="ECO:0000256" key="1">
    <source>
        <dbReference type="SAM" id="SignalP"/>
    </source>
</evidence>
<proteinExistence type="predicted"/>
<dbReference type="EMBL" id="ML976615">
    <property type="protein sequence ID" value="KAF1847224.1"/>
    <property type="molecule type" value="Genomic_DNA"/>
</dbReference>
<evidence type="ECO:0008006" key="4">
    <source>
        <dbReference type="Google" id="ProtNLM"/>
    </source>
</evidence>
<dbReference type="AlphaFoldDB" id="A0A9P4GL69"/>
<comment type="caution">
    <text evidence="2">The sequence shown here is derived from an EMBL/GenBank/DDBJ whole genome shotgun (WGS) entry which is preliminary data.</text>
</comment>
<organism evidence="2 3">
    <name type="scientific">Cucurbitaria berberidis CBS 394.84</name>
    <dbReference type="NCBI Taxonomy" id="1168544"/>
    <lineage>
        <taxon>Eukaryota</taxon>
        <taxon>Fungi</taxon>
        <taxon>Dikarya</taxon>
        <taxon>Ascomycota</taxon>
        <taxon>Pezizomycotina</taxon>
        <taxon>Dothideomycetes</taxon>
        <taxon>Pleosporomycetidae</taxon>
        <taxon>Pleosporales</taxon>
        <taxon>Pleosporineae</taxon>
        <taxon>Cucurbitariaceae</taxon>
        <taxon>Cucurbitaria</taxon>
    </lineage>
</organism>
<protein>
    <recommendedName>
        <fullName evidence="4">Secreted protein</fullName>
    </recommendedName>
</protein>
<keyword evidence="1" id="KW-0732">Signal</keyword>
<dbReference type="GeneID" id="63855771"/>
<evidence type="ECO:0000313" key="3">
    <source>
        <dbReference type="Proteomes" id="UP000800039"/>
    </source>
</evidence>
<name>A0A9P4GL69_9PLEO</name>
<dbReference type="Proteomes" id="UP000800039">
    <property type="component" value="Unassembled WGS sequence"/>
</dbReference>